<dbReference type="InterPro" id="IPR023226">
    <property type="entry name" value="Glyco_hydro_49_N_dom"/>
</dbReference>
<evidence type="ECO:0000259" key="1">
    <source>
        <dbReference type="Pfam" id="PF17433"/>
    </source>
</evidence>
<dbReference type="SUPFAM" id="SSF101596">
    <property type="entry name" value="Dextranase, N-terminal domain"/>
    <property type="match status" value="1"/>
</dbReference>
<sequence>MGDGRGFHTWRFEGEVNLESMVEPNKVRQSHRYKVDVRLPDGEWAESFVHEAIPRNGRGRIYSPWDHPRSNTLDPFTLGPFKMGPSVDDGITTGVEVESSGKALVTMAWTQFEYQRDVEVKISRGTWTRGTWTIDRATPDLAANVVIRPTTQPYEIKDAEDGGIIVLVPRDDHGRRFSVEFHDDSLEYRTNGQDYVSSGGQVVGVEPRHALLVFASPCLPAWAQPLPGPWTLHTMRPGPIRPATDLGSSGVADLKGLRLLLLAPLLLDW</sequence>
<dbReference type="Pfam" id="PF17433">
    <property type="entry name" value="Glyco_hydro_49N"/>
    <property type="match status" value="1"/>
</dbReference>
<proteinExistence type="predicted"/>
<dbReference type="Gene3D" id="2.60.350.10">
    <property type="entry name" value="Dextranase, N-terminal"/>
    <property type="match status" value="1"/>
</dbReference>
<comment type="caution">
    <text evidence="2">The sequence shown here is derived from an EMBL/GenBank/DDBJ whole genome shotgun (WGS) entry which is preliminary data.</text>
</comment>
<organism evidence="2 3">
    <name type="scientific">Prorocentrum cordatum</name>
    <dbReference type="NCBI Taxonomy" id="2364126"/>
    <lineage>
        <taxon>Eukaryota</taxon>
        <taxon>Sar</taxon>
        <taxon>Alveolata</taxon>
        <taxon>Dinophyceae</taxon>
        <taxon>Prorocentrales</taxon>
        <taxon>Prorocentraceae</taxon>
        <taxon>Prorocentrum</taxon>
    </lineage>
</organism>
<accession>A0ABN9R9V5</accession>
<dbReference type="Proteomes" id="UP001189429">
    <property type="component" value="Unassembled WGS sequence"/>
</dbReference>
<dbReference type="EMBL" id="CAUYUJ010005725">
    <property type="protein sequence ID" value="CAK0814741.1"/>
    <property type="molecule type" value="Genomic_DNA"/>
</dbReference>
<protein>
    <recommendedName>
        <fullName evidence="1">Glycoside hydrolase family 49 N-terminal domain-containing protein</fullName>
    </recommendedName>
</protein>
<keyword evidence="3" id="KW-1185">Reference proteome</keyword>
<gene>
    <name evidence="2" type="ORF">PCOR1329_LOCUS18259</name>
</gene>
<evidence type="ECO:0000313" key="3">
    <source>
        <dbReference type="Proteomes" id="UP001189429"/>
    </source>
</evidence>
<name>A0ABN9R9V5_9DINO</name>
<reference evidence="2" key="1">
    <citation type="submission" date="2023-10" db="EMBL/GenBank/DDBJ databases">
        <authorList>
            <person name="Chen Y."/>
            <person name="Shah S."/>
            <person name="Dougan E. K."/>
            <person name="Thang M."/>
            <person name="Chan C."/>
        </authorList>
    </citation>
    <scope>NUCLEOTIDE SEQUENCE [LARGE SCALE GENOMIC DNA]</scope>
</reference>
<evidence type="ECO:0000313" key="2">
    <source>
        <dbReference type="EMBL" id="CAK0814741.1"/>
    </source>
</evidence>
<feature type="domain" description="Glycoside hydrolase family 49 N-terminal" evidence="1">
    <location>
        <begin position="5"/>
        <end position="217"/>
    </location>
</feature>
<dbReference type="InterPro" id="IPR035953">
    <property type="entry name" value="Dextranase_N-ter"/>
</dbReference>